<dbReference type="Proteomes" id="UP000275069">
    <property type="component" value="Chromosome"/>
</dbReference>
<dbReference type="SUPFAM" id="SSF55781">
    <property type="entry name" value="GAF domain-like"/>
    <property type="match status" value="1"/>
</dbReference>
<dbReference type="GO" id="GO:0045892">
    <property type="term" value="P:negative regulation of DNA-templated transcription"/>
    <property type="evidence" value="ECO:0007669"/>
    <property type="project" value="TreeGrafter"/>
</dbReference>
<feature type="domain" description="HTH iclR-type" evidence="1">
    <location>
        <begin position="15"/>
        <end position="77"/>
    </location>
</feature>
<dbReference type="SUPFAM" id="SSF46785">
    <property type="entry name" value="Winged helix' DNA-binding domain"/>
    <property type="match status" value="1"/>
</dbReference>
<dbReference type="InterPro" id="IPR036388">
    <property type="entry name" value="WH-like_DNA-bd_sf"/>
</dbReference>
<dbReference type="Gene3D" id="1.10.10.10">
    <property type="entry name" value="Winged helix-like DNA-binding domain superfamily/Winged helix DNA-binding domain"/>
    <property type="match status" value="1"/>
</dbReference>
<keyword evidence="3" id="KW-1185">Reference proteome</keyword>
<evidence type="ECO:0000259" key="1">
    <source>
        <dbReference type="PROSITE" id="PS51077"/>
    </source>
</evidence>
<dbReference type="RefSeq" id="WP_120789854.1">
    <property type="nucleotide sequence ID" value="NZ_CP032624.1"/>
</dbReference>
<dbReference type="AlphaFoldDB" id="A0A387BQH3"/>
<reference evidence="2 3" key="1">
    <citation type="submission" date="2018-09" db="EMBL/GenBank/DDBJ databases">
        <title>Genome sequencing of strain 2DFW10M-5.</title>
        <authorList>
            <person name="Heo J."/>
            <person name="Kim S.-J."/>
            <person name="Kwon S.-W."/>
        </authorList>
    </citation>
    <scope>NUCLEOTIDE SEQUENCE [LARGE SCALE GENOMIC DNA]</scope>
    <source>
        <strain evidence="2 3">2DFW10M-5</strain>
    </source>
</reference>
<dbReference type="Pfam" id="PF09339">
    <property type="entry name" value="HTH_IclR"/>
    <property type="match status" value="1"/>
</dbReference>
<dbReference type="InterPro" id="IPR005471">
    <property type="entry name" value="Tscrpt_reg_IclR_N"/>
</dbReference>
<dbReference type="EMBL" id="CP032624">
    <property type="protein sequence ID" value="AYG04324.1"/>
    <property type="molecule type" value="Genomic_DNA"/>
</dbReference>
<dbReference type="InterPro" id="IPR050707">
    <property type="entry name" value="HTH_MetabolicPath_Reg"/>
</dbReference>
<evidence type="ECO:0000313" key="3">
    <source>
        <dbReference type="Proteomes" id="UP000275069"/>
    </source>
</evidence>
<dbReference type="KEGG" id="gry:D7I44_12850"/>
<proteinExistence type="predicted"/>
<dbReference type="InterPro" id="IPR036390">
    <property type="entry name" value="WH_DNA-bd_sf"/>
</dbReference>
<name>A0A387BQH3_9MICO</name>
<sequence>MSQPGRDPGLTGRQPGAVHGALSVLEEVARVGPGVTAQQISAGLGLPRATTYRLLNLLVQDEYLVRLPDLAGFALGRKVALLAGVAGLAVQPEPQDAPHDILVELRGRIRGGVHLASFREGVLELVDVDPDFPLSDERRMLSDLTASALGGLLLAERRGAPVPYVAVFDGSVPGRGCFAAAIRDAQGSLVAGLALALPSQRLGDPEALLELTAADRPRLAAALR</sequence>
<dbReference type="GO" id="GO:0003677">
    <property type="term" value="F:DNA binding"/>
    <property type="evidence" value="ECO:0007669"/>
    <property type="project" value="InterPro"/>
</dbReference>
<accession>A0A387BQH3</accession>
<evidence type="ECO:0000313" key="2">
    <source>
        <dbReference type="EMBL" id="AYG04324.1"/>
    </source>
</evidence>
<dbReference type="OrthoDB" id="5242615at2"/>
<dbReference type="PANTHER" id="PTHR30136:SF24">
    <property type="entry name" value="HTH-TYPE TRANSCRIPTIONAL REPRESSOR ALLR"/>
    <property type="match status" value="1"/>
</dbReference>
<gene>
    <name evidence="2" type="ORF">D7I44_12850</name>
</gene>
<dbReference type="PANTHER" id="PTHR30136">
    <property type="entry name" value="HELIX-TURN-HELIX TRANSCRIPTIONAL REGULATOR, ICLR FAMILY"/>
    <property type="match status" value="1"/>
</dbReference>
<organism evidence="2 3">
    <name type="scientific">Gryllotalpicola protaetiae</name>
    <dbReference type="NCBI Taxonomy" id="2419771"/>
    <lineage>
        <taxon>Bacteria</taxon>
        <taxon>Bacillati</taxon>
        <taxon>Actinomycetota</taxon>
        <taxon>Actinomycetes</taxon>
        <taxon>Micrococcales</taxon>
        <taxon>Microbacteriaceae</taxon>
        <taxon>Gryllotalpicola</taxon>
    </lineage>
</organism>
<dbReference type="PROSITE" id="PS51077">
    <property type="entry name" value="HTH_ICLR"/>
    <property type="match status" value="1"/>
</dbReference>
<dbReference type="SMART" id="SM00346">
    <property type="entry name" value="HTH_ICLR"/>
    <property type="match status" value="1"/>
</dbReference>
<dbReference type="GO" id="GO:0003700">
    <property type="term" value="F:DNA-binding transcription factor activity"/>
    <property type="evidence" value="ECO:0007669"/>
    <property type="project" value="TreeGrafter"/>
</dbReference>
<protein>
    <recommendedName>
        <fullName evidence="1">HTH iclR-type domain-containing protein</fullName>
    </recommendedName>
</protein>